<dbReference type="AlphaFoldDB" id="A0AAE0QWJ5"/>
<organism evidence="1 2">
    <name type="scientific">Hemibagrus guttatus</name>
    <dbReference type="NCBI Taxonomy" id="175788"/>
    <lineage>
        <taxon>Eukaryota</taxon>
        <taxon>Metazoa</taxon>
        <taxon>Chordata</taxon>
        <taxon>Craniata</taxon>
        <taxon>Vertebrata</taxon>
        <taxon>Euteleostomi</taxon>
        <taxon>Actinopterygii</taxon>
        <taxon>Neopterygii</taxon>
        <taxon>Teleostei</taxon>
        <taxon>Ostariophysi</taxon>
        <taxon>Siluriformes</taxon>
        <taxon>Bagridae</taxon>
        <taxon>Hemibagrus</taxon>
    </lineage>
</organism>
<accession>A0AAE0QWJ5</accession>
<dbReference type="EMBL" id="JAUCMX010000009">
    <property type="protein sequence ID" value="KAK3535512.1"/>
    <property type="molecule type" value="Genomic_DNA"/>
</dbReference>
<protein>
    <submittedName>
        <fullName evidence="1">Uncharacterized protein</fullName>
    </submittedName>
</protein>
<reference evidence="1" key="1">
    <citation type="submission" date="2023-06" db="EMBL/GenBank/DDBJ databases">
        <title>Male Hemibagrus guttatus genome.</title>
        <authorList>
            <person name="Bian C."/>
        </authorList>
    </citation>
    <scope>NUCLEOTIDE SEQUENCE</scope>
    <source>
        <strain evidence="1">Male_cb2023</strain>
        <tissue evidence="1">Muscle</tissue>
    </source>
</reference>
<name>A0AAE0QWJ5_9TELE</name>
<dbReference type="Proteomes" id="UP001274896">
    <property type="component" value="Unassembled WGS sequence"/>
</dbReference>
<evidence type="ECO:0000313" key="2">
    <source>
        <dbReference type="Proteomes" id="UP001274896"/>
    </source>
</evidence>
<comment type="caution">
    <text evidence="1">The sequence shown here is derived from an EMBL/GenBank/DDBJ whole genome shotgun (WGS) entry which is preliminary data.</text>
</comment>
<proteinExistence type="predicted"/>
<sequence>MTLAEEKELEIIREGLTYVEEDSHSKSPHWDTSKIGKVRSFEGGVLEEDSYVDDILTSITYINDQEILTMIINGLEETLTAGGFALKAMGSVRAKWEASECCANSRSGDHASKPVEGGRTGYLVEEDKLYINFSKRKKKMRTGQNLLEDEVKLQTPNPLTRRHLLSQVTGLTEGCCVCRHAMENRPIRGIQQSAALFT</sequence>
<gene>
    <name evidence="1" type="ORF">QTP70_016935</name>
</gene>
<keyword evidence="2" id="KW-1185">Reference proteome</keyword>
<evidence type="ECO:0000313" key="1">
    <source>
        <dbReference type="EMBL" id="KAK3535512.1"/>
    </source>
</evidence>